<dbReference type="PANTHER" id="PTHR31988">
    <property type="entry name" value="ESTERASE, PUTATIVE (DUF303)-RELATED"/>
    <property type="match status" value="1"/>
</dbReference>
<dbReference type="InterPro" id="IPR036514">
    <property type="entry name" value="SGNH_hydro_sf"/>
</dbReference>
<comment type="caution">
    <text evidence="4">The sequence shown here is derived from an EMBL/GenBank/DDBJ whole genome shotgun (WGS) entry which is preliminary data.</text>
</comment>
<evidence type="ECO:0000256" key="1">
    <source>
        <dbReference type="ARBA" id="ARBA00022801"/>
    </source>
</evidence>
<reference evidence="4 5" key="1">
    <citation type="submission" date="2018-02" db="EMBL/GenBank/DDBJ databases">
        <title>Comparative genomes isolates from brazilian mangrove.</title>
        <authorList>
            <person name="Araujo J.E."/>
            <person name="Taketani R.G."/>
            <person name="Silva M.C.P."/>
            <person name="Loureco M.V."/>
            <person name="Andreote F.D."/>
        </authorList>
    </citation>
    <scope>NUCLEOTIDE SEQUENCE [LARGE SCALE GENOMIC DNA]</scope>
    <source>
        <strain evidence="4 5">Nap-Phe MGV</strain>
    </source>
</reference>
<evidence type="ECO:0000256" key="2">
    <source>
        <dbReference type="SAM" id="MobiDB-lite"/>
    </source>
</evidence>
<protein>
    <submittedName>
        <fullName evidence="4">Sialate O-acetylesterase</fullName>
    </submittedName>
</protein>
<dbReference type="SUPFAM" id="SSF52266">
    <property type="entry name" value="SGNH hydrolase"/>
    <property type="match status" value="1"/>
</dbReference>
<dbReference type="Gene3D" id="3.40.50.1110">
    <property type="entry name" value="SGNH hydrolase"/>
    <property type="match status" value="1"/>
</dbReference>
<dbReference type="GO" id="GO:0016788">
    <property type="term" value="F:hydrolase activity, acting on ester bonds"/>
    <property type="evidence" value="ECO:0007669"/>
    <property type="project" value="UniProtKB-ARBA"/>
</dbReference>
<dbReference type="Proteomes" id="UP000237819">
    <property type="component" value="Unassembled WGS sequence"/>
</dbReference>
<feature type="domain" description="Sialate O-acetylesterase" evidence="3">
    <location>
        <begin position="58"/>
        <end position="288"/>
    </location>
</feature>
<dbReference type="InterPro" id="IPR005181">
    <property type="entry name" value="SASA"/>
</dbReference>
<dbReference type="InterPro" id="IPR052940">
    <property type="entry name" value="Carb_Esterase_6"/>
</dbReference>
<name>A0A2S8GC34_9BACT</name>
<sequence>MPTSRRNSLPMASSWSPPENRKRFNLPSKKGRSMKALLSLLVFSLVAAAGHLADAAPVKVFILCGQSNMEGKGAVKHLEQLLADPTTAKEYQHLRNDNGWVERDDVFIKYNDDRGQGKLGLGYGTPTDRFGPELGFGHVVGEAFDEKVLIIKCAWGGRALAVKFRPPSSGKGDFTQRDRATKEIVPLPEETYGEAYRDTIRIVKESLANIDQLVPGYDQEEGYELSGFVFFQGFNDIIDAKKMDQYGENLANLVRDVRKDLAAPNMLFVIGELGQQGVEPEKRYAEKHFKFRKIQEDVSKLPEFKGTVGFVKTSPYVIGDGDSFDGGYHYYGRADTFYKIGSAFGDTMVELVKSQN</sequence>
<evidence type="ECO:0000259" key="3">
    <source>
        <dbReference type="Pfam" id="PF03629"/>
    </source>
</evidence>
<feature type="compositionally biased region" description="Polar residues" evidence="2">
    <location>
        <begin position="1"/>
        <end position="17"/>
    </location>
</feature>
<organism evidence="4 5">
    <name type="scientific">Blastopirellula marina</name>
    <dbReference type="NCBI Taxonomy" id="124"/>
    <lineage>
        <taxon>Bacteria</taxon>
        <taxon>Pseudomonadati</taxon>
        <taxon>Planctomycetota</taxon>
        <taxon>Planctomycetia</taxon>
        <taxon>Pirellulales</taxon>
        <taxon>Pirellulaceae</taxon>
        <taxon>Blastopirellula</taxon>
    </lineage>
</organism>
<dbReference type="PANTHER" id="PTHR31988:SF19">
    <property type="entry name" value="9-O-ACETYL-N-ACETYLNEURAMINIC ACID DEACETYLASE-RELATED"/>
    <property type="match status" value="1"/>
</dbReference>
<feature type="region of interest" description="Disordered" evidence="2">
    <location>
        <begin position="1"/>
        <end position="28"/>
    </location>
</feature>
<accession>A0A2S8GC34</accession>
<proteinExistence type="predicted"/>
<dbReference type="AlphaFoldDB" id="A0A2S8GC34"/>
<keyword evidence="1" id="KW-0378">Hydrolase</keyword>
<evidence type="ECO:0000313" key="4">
    <source>
        <dbReference type="EMBL" id="PQO42025.1"/>
    </source>
</evidence>
<gene>
    <name evidence="4" type="ORF">C5Y93_27080</name>
</gene>
<dbReference type="EMBL" id="PUHZ01000025">
    <property type="protein sequence ID" value="PQO42025.1"/>
    <property type="molecule type" value="Genomic_DNA"/>
</dbReference>
<evidence type="ECO:0000313" key="5">
    <source>
        <dbReference type="Proteomes" id="UP000237819"/>
    </source>
</evidence>
<dbReference type="Pfam" id="PF03629">
    <property type="entry name" value="SASA"/>
    <property type="match status" value="1"/>
</dbReference>